<comment type="caution">
    <text evidence="2">The sequence shown here is derived from an EMBL/GenBank/DDBJ whole genome shotgun (WGS) entry which is preliminary data.</text>
</comment>
<keyword evidence="3" id="KW-1185">Reference proteome</keyword>
<feature type="non-terminal residue" evidence="2">
    <location>
        <position position="1"/>
    </location>
</feature>
<gene>
    <name evidence="2" type="ORF">CR513_59169</name>
</gene>
<evidence type="ECO:0000313" key="3">
    <source>
        <dbReference type="Proteomes" id="UP000257109"/>
    </source>
</evidence>
<name>A0A371E8X8_MUCPR</name>
<dbReference type="EMBL" id="QJKJ01015458">
    <property type="protein sequence ID" value="RDX62496.1"/>
    <property type="molecule type" value="Genomic_DNA"/>
</dbReference>
<organism evidence="2 3">
    <name type="scientific">Mucuna pruriens</name>
    <name type="common">Velvet bean</name>
    <name type="synonym">Dolichos pruriens</name>
    <dbReference type="NCBI Taxonomy" id="157652"/>
    <lineage>
        <taxon>Eukaryota</taxon>
        <taxon>Viridiplantae</taxon>
        <taxon>Streptophyta</taxon>
        <taxon>Embryophyta</taxon>
        <taxon>Tracheophyta</taxon>
        <taxon>Spermatophyta</taxon>
        <taxon>Magnoliopsida</taxon>
        <taxon>eudicotyledons</taxon>
        <taxon>Gunneridae</taxon>
        <taxon>Pentapetalae</taxon>
        <taxon>rosids</taxon>
        <taxon>fabids</taxon>
        <taxon>Fabales</taxon>
        <taxon>Fabaceae</taxon>
        <taxon>Papilionoideae</taxon>
        <taxon>50 kb inversion clade</taxon>
        <taxon>NPAAA clade</taxon>
        <taxon>indigoferoid/millettioid clade</taxon>
        <taxon>Phaseoleae</taxon>
        <taxon>Mucuna</taxon>
    </lineage>
</organism>
<reference evidence="2" key="1">
    <citation type="submission" date="2018-05" db="EMBL/GenBank/DDBJ databases">
        <title>Draft genome of Mucuna pruriens seed.</title>
        <authorList>
            <person name="Nnadi N.E."/>
            <person name="Vos R."/>
            <person name="Hasami M.H."/>
            <person name="Devisetty U.K."/>
            <person name="Aguiy J.C."/>
        </authorList>
    </citation>
    <scope>NUCLEOTIDE SEQUENCE [LARGE SCALE GENOMIC DNA]</scope>
    <source>
        <strain evidence="2">JCA_2017</strain>
    </source>
</reference>
<feature type="compositionally biased region" description="Basic residues" evidence="1">
    <location>
        <begin position="43"/>
        <end position="53"/>
    </location>
</feature>
<feature type="region of interest" description="Disordered" evidence="1">
    <location>
        <begin position="35"/>
        <end position="70"/>
    </location>
</feature>
<dbReference type="Proteomes" id="UP000257109">
    <property type="component" value="Unassembled WGS sequence"/>
</dbReference>
<evidence type="ECO:0000313" key="2">
    <source>
        <dbReference type="EMBL" id="RDX62496.1"/>
    </source>
</evidence>
<feature type="non-terminal residue" evidence="2">
    <location>
        <position position="70"/>
    </location>
</feature>
<proteinExistence type="predicted"/>
<sequence>MEEVYGGAFGTHANGHALAHMNLQAGYYWRGSEDYLDQSRRPGDHHKKTRLRRSCIGQTRSGQASQPISR</sequence>
<protein>
    <submittedName>
        <fullName evidence="2">Uncharacterized protein</fullName>
    </submittedName>
</protein>
<feature type="compositionally biased region" description="Polar residues" evidence="1">
    <location>
        <begin position="56"/>
        <end position="70"/>
    </location>
</feature>
<dbReference type="AlphaFoldDB" id="A0A371E8X8"/>
<evidence type="ECO:0000256" key="1">
    <source>
        <dbReference type="SAM" id="MobiDB-lite"/>
    </source>
</evidence>
<accession>A0A371E8X8</accession>